<organism evidence="1 2">
    <name type="scientific">Methanococcus voltae PS</name>
    <dbReference type="NCBI Taxonomy" id="523842"/>
    <lineage>
        <taxon>Archaea</taxon>
        <taxon>Methanobacteriati</taxon>
        <taxon>Methanobacteriota</taxon>
        <taxon>Methanomada group</taxon>
        <taxon>Methanococci</taxon>
        <taxon>Methanococcales</taxon>
        <taxon>Methanococcaceae</taxon>
        <taxon>Methanococcus</taxon>
    </lineage>
</organism>
<gene>
    <name evidence="1" type="ORF">M2325_000717</name>
</gene>
<reference evidence="1" key="1">
    <citation type="submission" date="2022-08" db="EMBL/GenBank/DDBJ databases">
        <title>Genomic Encyclopedia of Type Strains, Phase V (KMG-V): Genome sequencing to study the core and pangenomes of soil and plant-associated prokaryotes.</title>
        <authorList>
            <person name="Whitman W."/>
        </authorList>
    </citation>
    <scope>NUCLEOTIDE SEQUENCE</scope>
    <source>
        <strain evidence="1">PS</strain>
    </source>
</reference>
<dbReference type="EMBL" id="JANUCQ010000002">
    <property type="protein sequence ID" value="MCS3922032.1"/>
    <property type="molecule type" value="Genomic_DNA"/>
</dbReference>
<proteinExistence type="predicted"/>
<protein>
    <submittedName>
        <fullName evidence="1">Uncharacterized protein</fullName>
    </submittedName>
</protein>
<evidence type="ECO:0000313" key="1">
    <source>
        <dbReference type="EMBL" id="MCS3922032.1"/>
    </source>
</evidence>
<sequence length="83" mass="10028">MEKKKSMKGITNLDKIRMKEEKKEAIYNLIKLYNTKHKIPLTIYQITLITEIPFNTVKSYLRELVQENKLTIEKKSYYFIVKE</sequence>
<name>A0ABT2EVS3_METVO</name>
<accession>A0ABT2EVS3</accession>
<comment type="caution">
    <text evidence="1">The sequence shown here is derived from an EMBL/GenBank/DDBJ whole genome shotgun (WGS) entry which is preliminary data.</text>
</comment>
<dbReference type="RefSeq" id="WP_259051211.1">
    <property type="nucleotide sequence ID" value="NZ_JANUCQ010000002.1"/>
</dbReference>
<keyword evidence="2" id="KW-1185">Reference proteome</keyword>
<evidence type="ECO:0000313" key="2">
    <source>
        <dbReference type="Proteomes" id="UP001140258"/>
    </source>
</evidence>
<dbReference type="Proteomes" id="UP001140258">
    <property type="component" value="Unassembled WGS sequence"/>
</dbReference>